<evidence type="ECO:0000313" key="2">
    <source>
        <dbReference type="EMBL" id="OIM20751.1"/>
    </source>
</evidence>
<dbReference type="Pfam" id="PF04991">
    <property type="entry name" value="LicD"/>
    <property type="match status" value="1"/>
</dbReference>
<dbReference type="EMBL" id="MLOK01000050">
    <property type="protein sequence ID" value="OIM20751.1"/>
    <property type="molecule type" value="Genomic_DNA"/>
</dbReference>
<feature type="domain" description="LicD/FKTN/FKRP nucleotidyltransferase" evidence="1">
    <location>
        <begin position="24"/>
        <end position="253"/>
    </location>
</feature>
<dbReference type="RefSeq" id="WP_071449078.1">
    <property type="nucleotide sequence ID" value="NZ_MLOK01000050.1"/>
</dbReference>
<evidence type="ECO:0000259" key="1">
    <source>
        <dbReference type="Pfam" id="PF04991"/>
    </source>
</evidence>
<dbReference type="AlphaFoldDB" id="A0A6N4A7K9"/>
<dbReference type="GO" id="GO:0009100">
    <property type="term" value="P:glycoprotein metabolic process"/>
    <property type="evidence" value="ECO:0007669"/>
    <property type="project" value="UniProtKB-ARBA"/>
</dbReference>
<dbReference type="Proteomes" id="UP000181728">
    <property type="component" value="Unassembled WGS sequence"/>
</dbReference>
<dbReference type="PANTHER" id="PTHR43404:SF2">
    <property type="entry name" value="LIPOPOLYSACCHARIDE CHOLINEPHOSPHOTRANSFERASE LICD"/>
    <property type="match status" value="1"/>
</dbReference>
<dbReference type="PANTHER" id="PTHR43404">
    <property type="entry name" value="LIPOPOLYSACCHARIDE CHOLINEPHOSPHOTRANSFERASE LICD"/>
    <property type="match status" value="1"/>
</dbReference>
<comment type="caution">
    <text evidence="2">The sequence shown here is derived from an EMBL/GenBank/DDBJ whole genome shotgun (WGS) entry which is preliminary data.</text>
</comment>
<dbReference type="InterPro" id="IPR052942">
    <property type="entry name" value="LPS_cholinephosphotransferase"/>
</dbReference>
<organism evidence="2 3">
    <name type="scientific">Oenococcus oeni</name>
    <name type="common">Leuconostoc oenos</name>
    <dbReference type="NCBI Taxonomy" id="1247"/>
    <lineage>
        <taxon>Bacteria</taxon>
        <taxon>Bacillati</taxon>
        <taxon>Bacillota</taxon>
        <taxon>Bacilli</taxon>
        <taxon>Lactobacillales</taxon>
        <taxon>Lactobacillaceae</taxon>
        <taxon>Oenococcus</taxon>
    </lineage>
</organism>
<gene>
    <name evidence="2" type="ORF">ATX59_07490</name>
</gene>
<dbReference type="InterPro" id="IPR007074">
    <property type="entry name" value="LicD/FKTN/FKRP_NTP_transf"/>
</dbReference>
<accession>A0A6N4A7K9</accession>
<protein>
    <recommendedName>
        <fullName evidence="1">LicD/FKTN/FKRP nucleotidyltransferase domain-containing protein</fullName>
    </recommendedName>
</protein>
<reference evidence="2 3" key="1">
    <citation type="journal article" date="2016" name="BMC Genomics">
        <title>Consensus pan-genome assembly of the specialised wine bacterium Oenococcus oeni.</title>
        <authorList>
            <person name="Sternes P.R."/>
            <person name="Borneman A.R."/>
        </authorList>
    </citation>
    <scope>NUCLEOTIDE SEQUENCE [LARGE SCALE GENOMIC DNA]</scope>
    <source>
        <strain evidence="2 3">AWRIB661</strain>
    </source>
</reference>
<evidence type="ECO:0000313" key="3">
    <source>
        <dbReference type="Proteomes" id="UP000181728"/>
    </source>
</evidence>
<sequence length="279" mass="32673">MKQINLKDQQKILLEILIFLDSMARKHDIEYSLGGGTLLGAVRHGGFIPWDSDADIMLSRPNYDKFISLIKQSKRGPYSLISNDYSSFKTVCFPYLFSKISDNNTVAKTFNYQFEKSGVFVDIFPIDGLPNGLNEATAFQKKIHRMIKNAESSSIKYYWTSNEERKILLKLVWRFPKFVVSRLAGNMAKHFSQVNSEMQSYNIDSSENAAWLGTFYNELYPSNYFKKYIDVDFEGHQFMAISEYDGYLKDLYGDYMKLPPKDKRVSHDFYKFYWKDEDR</sequence>
<proteinExistence type="predicted"/>
<name>A0A6N4A7K9_OENOE</name>